<dbReference type="Pfam" id="PF00005">
    <property type="entry name" value="ABC_tran"/>
    <property type="match status" value="2"/>
</dbReference>
<dbReference type="InterPro" id="IPR027417">
    <property type="entry name" value="P-loop_NTPase"/>
</dbReference>
<dbReference type="RefSeq" id="WP_033099919.1">
    <property type="nucleotide sequence ID" value="NZ_JACEIP010000021.1"/>
</dbReference>
<evidence type="ECO:0000256" key="2">
    <source>
        <dbReference type="ARBA" id="ARBA00022840"/>
    </source>
</evidence>
<dbReference type="PANTHER" id="PTHR42855:SF2">
    <property type="entry name" value="DRUG RESISTANCE ABC TRANSPORTER,ATP-BINDING PROTEIN"/>
    <property type="match status" value="1"/>
</dbReference>
<dbReference type="InterPro" id="IPR032781">
    <property type="entry name" value="ABC_tran_Xtn"/>
</dbReference>
<dbReference type="PANTHER" id="PTHR42855">
    <property type="entry name" value="ABC TRANSPORTER ATP-BINDING SUBUNIT"/>
    <property type="match status" value="1"/>
</dbReference>
<keyword evidence="2 5" id="KW-0067">ATP-binding</keyword>
<dbReference type="InterPro" id="IPR051309">
    <property type="entry name" value="ABCF_ATPase"/>
</dbReference>
<feature type="domain" description="ABC transporter" evidence="4">
    <location>
        <begin position="4"/>
        <end position="181"/>
    </location>
</feature>
<dbReference type="OrthoDB" id="9760950at2"/>
<comment type="caution">
    <text evidence="5">The sequence shown here is derived from an EMBL/GenBank/DDBJ whole genome shotgun (WGS) entry which is preliminary data.</text>
</comment>
<dbReference type="Gene3D" id="3.40.50.300">
    <property type="entry name" value="P-loop containing nucleotide triphosphate hydrolases"/>
    <property type="match status" value="3"/>
</dbReference>
<evidence type="ECO:0000256" key="1">
    <source>
        <dbReference type="ARBA" id="ARBA00022741"/>
    </source>
</evidence>
<protein>
    <submittedName>
        <fullName evidence="5">ABC-F family ATP-binding cassette domain-containing protein</fullName>
    </submittedName>
</protein>
<keyword evidence="1" id="KW-0547">Nucleotide-binding</keyword>
<dbReference type="PROSITE" id="PS50893">
    <property type="entry name" value="ABC_TRANSPORTER_2"/>
    <property type="match status" value="2"/>
</dbReference>
<name>A0A7W1XC15_9BACL</name>
<keyword evidence="3" id="KW-0175">Coiled coil</keyword>
<dbReference type="GO" id="GO:0016887">
    <property type="term" value="F:ATP hydrolysis activity"/>
    <property type="evidence" value="ECO:0007669"/>
    <property type="project" value="InterPro"/>
</dbReference>
<dbReference type="EMBL" id="JACEIP010000021">
    <property type="protein sequence ID" value="MBA4543788.1"/>
    <property type="molecule type" value="Genomic_DNA"/>
</dbReference>
<evidence type="ECO:0000259" key="4">
    <source>
        <dbReference type="PROSITE" id="PS50893"/>
    </source>
</evidence>
<dbReference type="AlphaFoldDB" id="A0A7W1XC15"/>
<dbReference type="CDD" id="cd03221">
    <property type="entry name" value="ABCF_EF-3"/>
    <property type="match status" value="2"/>
</dbReference>
<evidence type="ECO:0000256" key="3">
    <source>
        <dbReference type="SAM" id="Coils"/>
    </source>
</evidence>
<feature type="domain" description="ABC transporter" evidence="4">
    <location>
        <begin position="278"/>
        <end position="486"/>
    </location>
</feature>
<dbReference type="Proteomes" id="UP000530514">
    <property type="component" value="Unassembled WGS sequence"/>
</dbReference>
<organism evidence="5 6">
    <name type="scientific">Thermoactinomyces daqus</name>
    <dbReference type="NCBI Taxonomy" id="1329516"/>
    <lineage>
        <taxon>Bacteria</taxon>
        <taxon>Bacillati</taxon>
        <taxon>Bacillota</taxon>
        <taxon>Bacilli</taxon>
        <taxon>Bacillales</taxon>
        <taxon>Thermoactinomycetaceae</taxon>
        <taxon>Thermoactinomyces</taxon>
    </lineage>
</organism>
<dbReference type="Pfam" id="PF12848">
    <property type="entry name" value="ABC_tran_Xtn"/>
    <property type="match status" value="1"/>
</dbReference>
<feature type="coiled-coil region" evidence="3">
    <location>
        <begin position="509"/>
        <end position="536"/>
    </location>
</feature>
<dbReference type="InterPro" id="IPR017871">
    <property type="entry name" value="ABC_transporter-like_CS"/>
</dbReference>
<dbReference type="SUPFAM" id="SSF52540">
    <property type="entry name" value="P-loop containing nucleoside triphosphate hydrolases"/>
    <property type="match status" value="2"/>
</dbReference>
<sequence length="538" mass="61179">MFVLETYQLKKWVADRLLFSLERLQIKAGQKIGVVGVNGAGKTTLLRVLSGELPPDEGKVLSQGTTGWIRQMEEQERLEDGPSALSGGERTRRKVIRALAEKPELLFADELTSHLDTESVEWLEKELIKYPGAVLLISHDRALLDAVCTKIIEVENGKVRLYHGNYSEYRRQKEEELERARFEYEQYVAEKKRLTKVVAEKKQKARSMEKPPKGMSASEARLISNKGKANSARAKMEKQAKAIESRIEKLAKKEKPVELPTVQFDLNVYRPIKGKNALRIENMSKRFEKKVLFHQLTCTIPNGKKVAVLGKNGVGKSTLLQMIASGADGVHLPPSAKIGYFHQQLANLDETKSILDNVRESSPYSEQLIRTVLARLLFQREAVYKTVGVLSGGEKVKVALAKVFLSDANLLLLDEPTNFLDIFTREQLETVLQAYPGTILFASHDRQLIRKLADHMLILRNGKAMYVAEGYDEYQTRLNRKSLHSEQSLKERLLKVETELTQILGRLSMPQKEDDVEQLEQRYQALLKEVKQLREMKS</sequence>
<gene>
    <name evidence="5" type="ORF">H1164_12895</name>
</gene>
<keyword evidence="6" id="KW-1185">Reference proteome</keyword>
<proteinExistence type="predicted"/>
<evidence type="ECO:0000313" key="5">
    <source>
        <dbReference type="EMBL" id="MBA4543788.1"/>
    </source>
</evidence>
<evidence type="ECO:0000313" key="6">
    <source>
        <dbReference type="Proteomes" id="UP000530514"/>
    </source>
</evidence>
<dbReference type="GO" id="GO:0005524">
    <property type="term" value="F:ATP binding"/>
    <property type="evidence" value="ECO:0007669"/>
    <property type="project" value="UniProtKB-KW"/>
</dbReference>
<dbReference type="InterPro" id="IPR003439">
    <property type="entry name" value="ABC_transporter-like_ATP-bd"/>
</dbReference>
<reference evidence="5 6" key="1">
    <citation type="submission" date="2020-07" db="EMBL/GenBank/DDBJ databases">
        <authorList>
            <person name="Feng H."/>
        </authorList>
    </citation>
    <scope>NUCLEOTIDE SEQUENCE [LARGE SCALE GENOMIC DNA]</scope>
    <source>
        <strain evidence="6">s-11</strain>
    </source>
</reference>
<dbReference type="SMART" id="SM00382">
    <property type="entry name" value="AAA"/>
    <property type="match status" value="2"/>
</dbReference>
<accession>A0A7W1XC15</accession>
<dbReference type="PROSITE" id="PS00211">
    <property type="entry name" value="ABC_TRANSPORTER_1"/>
    <property type="match status" value="1"/>
</dbReference>
<feature type="coiled-coil region" evidence="3">
    <location>
        <begin position="170"/>
        <end position="204"/>
    </location>
</feature>
<dbReference type="NCBIfam" id="NF000355">
    <property type="entry name" value="ribo_prot_ABC_F"/>
    <property type="match status" value="1"/>
</dbReference>
<dbReference type="InterPro" id="IPR003593">
    <property type="entry name" value="AAA+_ATPase"/>
</dbReference>